<gene>
    <name evidence="2" type="ORF">BDW02DRAFT_595319</name>
</gene>
<protein>
    <submittedName>
        <fullName evidence="2">Uncharacterized protein</fullName>
    </submittedName>
</protein>
<reference evidence="2" key="1">
    <citation type="submission" date="2020-01" db="EMBL/GenBank/DDBJ databases">
        <authorList>
            <consortium name="DOE Joint Genome Institute"/>
            <person name="Haridas S."/>
            <person name="Albert R."/>
            <person name="Binder M."/>
            <person name="Bloem J."/>
            <person name="Labutti K."/>
            <person name="Salamov A."/>
            <person name="Andreopoulos B."/>
            <person name="Baker S.E."/>
            <person name="Barry K."/>
            <person name="Bills G."/>
            <person name="Bluhm B.H."/>
            <person name="Cannon C."/>
            <person name="Castanera R."/>
            <person name="Culley D.E."/>
            <person name="Daum C."/>
            <person name="Ezra D."/>
            <person name="Gonzalez J.B."/>
            <person name="Henrissat B."/>
            <person name="Kuo A."/>
            <person name="Liang C."/>
            <person name="Lipzen A."/>
            <person name="Lutzoni F."/>
            <person name="Magnuson J."/>
            <person name="Mondo S."/>
            <person name="Nolan M."/>
            <person name="Ohm R."/>
            <person name="Pangilinan J."/>
            <person name="Park H.-J."/>
            <person name="Ramirez L."/>
            <person name="Alfaro M."/>
            <person name="Sun H."/>
            <person name="Tritt A."/>
            <person name="Yoshinaga Y."/>
            <person name="Zwiers L.-H."/>
            <person name="Turgeon B.G."/>
            <person name="Goodwin S.B."/>
            <person name="Spatafora J.W."/>
            <person name="Crous P.W."/>
            <person name="Grigoriev I.V."/>
        </authorList>
    </citation>
    <scope>NUCLEOTIDE SEQUENCE</scope>
    <source>
        <strain evidence="2">P77</strain>
    </source>
</reference>
<evidence type="ECO:0000256" key="1">
    <source>
        <dbReference type="SAM" id="MobiDB-lite"/>
    </source>
</evidence>
<feature type="compositionally biased region" description="Pro residues" evidence="1">
    <location>
        <begin position="432"/>
        <end position="447"/>
    </location>
</feature>
<organism evidence="2 3">
    <name type="scientific">Decorospora gaudefroyi</name>
    <dbReference type="NCBI Taxonomy" id="184978"/>
    <lineage>
        <taxon>Eukaryota</taxon>
        <taxon>Fungi</taxon>
        <taxon>Dikarya</taxon>
        <taxon>Ascomycota</taxon>
        <taxon>Pezizomycotina</taxon>
        <taxon>Dothideomycetes</taxon>
        <taxon>Pleosporomycetidae</taxon>
        <taxon>Pleosporales</taxon>
        <taxon>Pleosporineae</taxon>
        <taxon>Pleosporaceae</taxon>
        <taxon>Decorospora</taxon>
    </lineage>
</organism>
<feature type="compositionally biased region" description="Polar residues" evidence="1">
    <location>
        <begin position="358"/>
        <end position="408"/>
    </location>
</feature>
<evidence type="ECO:0000313" key="3">
    <source>
        <dbReference type="Proteomes" id="UP000800040"/>
    </source>
</evidence>
<evidence type="ECO:0000313" key="2">
    <source>
        <dbReference type="EMBL" id="KAF1837649.1"/>
    </source>
</evidence>
<dbReference type="EMBL" id="ML975259">
    <property type="protein sequence ID" value="KAF1837649.1"/>
    <property type="molecule type" value="Genomic_DNA"/>
</dbReference>
<accession>A0A6A5KPR4</accession>
<dbReference type="AlphaFoldDB" id="A0A6A5KPR4"/>
<feature type="compositionally biased region" description="Low complexity" evidence="1">
    <location>
        <begin position="462"/>
        <end position="477"/>
    </location>
</feature>
<feature type="compositionally biased region" description="Low complexity" evidence="1">
    <location>
        <begin position="417"/>
        <end position="431"/>
    </location>
</feature>
<proteinExistence type="predicted"/>
<feature type="region of interest" description="Disordered" evidence="1">
    <location>
        <begin position="345"/>
        <end position="488"/>
    </location>
</feature>
<dbReference type="OrthoDB" id="3784793at2759"/>
<keyword evidence="3" id="KW-1185">Reference proteome</keyword>
<feature type="region of interest" description="Disordered" evidence="1">
    <location>
        <begin position="142"/>
        <end position="162"/>
    </location>
</feature>
<name>A0A6A5KPR4_9PLEO</name>
<sequence>MPFRDLEWEDLQRDCDFFPAYTDYLYGPDRRLHVVQEPGLHPLLYPHLAQISAPVPYTNSMPSRSWSYRTADKIQSNNTPVEGESLSYEGMAGKVPNDDISGRSTPAFDMRSQMGGPMAELVAPQGVRTVTAEEMERRRMLTTSQQRPLHMPGTHPNPSQQPARMTRQQAQAMNTPTTFPPPIPQPLRHYRLRSSSATDVDEHVAQMPDFRQTSMPSPSVSPVLIAHQPASLPRQPPQNLPNFSKSVYQNTQSVPSAPVLVAPQKLSQKLPVLRPSDIANNPRYACLDSHNRQIVFTILTQRWNIVNSQASQDVRQKAFDEIQHASAKVFEIIRRREAAAKMRNLAQENHRQQPREAQMQQAYQLPQAPQMQQRYAQPQHLPDSSSTQALHQVVQQSPYQAAPQSTRQLGYMPPYTPQQQLPQQAPQQALPHPQPHQNPLQPSPFPPSKAKIQQHPHPPHQSPVQQSQHTYTSTSTPPSKPPEASKNLRDNIDKHLPQVWQCLKLIDDTYIPTSPDNIRQREQAQKWLTSFKHSLPEEGHEYMNLVVVRMVEASHAGKDPLSVLDL</sequence>
<dbReference type="Proteomes" id="UP000800040">
    <property type="component" value="Unassembled WGS sequence"/>
</dbReference>